<sequence length="79" mass="8632">MDSQNIMFVVLAVLIIFSSFATVMTKSIVRAATYLLFVLLGTAGMYFLMGYTFLGSVQVMVYAGGIIVLYVFSILLTEG</sequence>
<dbReference type="PANTHER" id="PTHR33269:SF17">
    <property type="entry name" value="NADH-UBIQUINONE OXIDOREDUCTASE CHAIN 6"/>
    <property type="match status" value="1"/>
</dbReference>
<feature type="non-terminal residue" evidence="2">
    <location>
        <position position="79"/>
    </location>
</feature>
<dbReference type="PANTHER" id="PTHR33269">
    <property type="entry name" value="NADH-UBIQUINONE OXIDOREDUCTASE CHAIN 6"/>
    <property type="match status" value="1"/>
</dbReference>
<gene>
    <name evidence="2" type="ORF">EVA_04813</name>
</gene>
<name>J9GVY0_9ZZZZ</name>
<dbReference type="InterPro" id="IPR042106">
    <property type="entry name" value="Nuo/plastoQ_OxRdtase_6_NuoJ"/>
</dbReference>
<comment type="caution">
    <text evidence="2">The sequence shown here is derived from an EMBL/GenBank/DDBJ whole genome shotgun (WGS) entry which is preliminary data.</text>
</comment>
<organism evidence="2">
    <name type="scientific">gut metagenome</name>
    <dbReference type="NCBI Taxonomy" id="749906"/>
    <lineage>
        <taxon>unclassified sequences</taxon>
        <taxon>metagenomes</taxon>
        <taxon>organismal metagenomes</taxon>
    </lineage>
</organism>
<keyword evidence="1" id="KW-0472">Membrane</keyword>
<evidence type="ECO:0000256" key="1">
    <source>
        <dbReference type="SAM" id="Phobius"/>
    </source>
</evidence>
<keyword evidence="1" id="KW-0812">Transmembrane</keyword>
<dbReference type="Gene3D" id="1.20.120.1200">
    <property type="entry name" value="NADH-ubiquinone/plastoquinone oxidoreductase chain 6, subunit NuoJ"/>
    <property type="match status" value="1"/>
</dbReference>
<dbReference type="GO" id="GO:0008137">
    <property type="term" value="F:NADH dehydrogenase (ubiquinone) activity"/>
    <property type="evidence" value="ECO:0007669"/>
    <property type="project" value="InterPro"/>
</dbReference>
<accession>J9GVY0</accession>
<dbReference type="EMBL" id="AMCI01000982">
    <property type="protein sequence ID" value="EJX07078.1"/>
    <property type="molecule type" value="Genomic_DNA"/>
</dbReference>
<keyword evidence="1" id="KW-1133">Transmembrane helix</keyword>
<feature type="transmembrane region" description="Helical" evidence="1">
    <location>
        <begin position="31"/>
        <end position="53"/>
    </location>
</feature>
<feature type="transmembrane region" description="Helical" evidence="1">
    <location>
        <begin position="59"/>
        <end position="77"/>
    </location>
</feature>
<evidence type="ECO:0000313" key="2">
    <source>
        <dbReference type="EMBL" id="EJX07078.1"/>
    </source>
</evidence>
<dbReference type="AlphaFoldDB" id="J9GVY0"/>
<dbReference type="InterPro" id="IPR001457">
    <property type="entry name" value="NADH_UbQ/plastoQ_OxRdtase_su6"/>
</dbReference>
<protein>
    <submittedName>
        <fullName evidence="2">NADH dehydrogenase I, subunit 6</fullName>
    </submittedName>
</protein>
<proteinExistence type="predicted"/>
<dbReference type="Pfam" id="PF00499">
    <property type="entry name" value="Oxidored_q3"/>
    <property type="match status" value="1"/>
</dbReference>
<feature type="transmembrane region" description="Helical" evidence="1">
    <location>
        <begin position="6"/>
        <end position="24"/>
    </location>
</feature>
<reference evidence="2" key="1">
    <citation type="journal article" date="2012" name="PLoS ONE">
        <title>Gene sets for utilization of primary and secondary nutrition supplies in the distal gut of endangered iberian lynx.</title>
        <authorList>
            <person name="Alcaide M."/>
            <person name="Messina E."/>
            <person name="Richter M."/>
            <person name="Bargiela R."/>
            <person name="Peplies J."/>
            <person name="Huws S.A."/>
            <person name="Newbold C.J."/>
            <person name="Golyshin P.N."/>
            <person name="Simon M.A."/>
            <person name="Lopez G."/>
            <person name="Yakimov M.M."/>
            <person name="Ferrer M."/>
        </authorList>
    </citation>
    <scope>NUCLEOTIDE SEQUENCE</scope>
</reference>